<comment type="catalytic activity">
    <reaction evidence="5">
        <text>glycyl-tRNA(Gly) + acetyl-CoA = N-acetylglycyl-tRNA(Gly) + CoA + H(+)</text>
        <dbReference type="Rhea" id="RHEA:81867"/>
        <dbReference type="Rhea" id="RHEA-COMP:9683"/>
        <dbReference type="Rhea" id="RHEA-COMP:19766"/>
        <dbReference type="ChEBI" id="CHEBI:15378"/>
        <dbReference type="ChEBI" id="CHEBI:57287"/>
        <dbReference type="ChEBI" id="CHEBI:57288"/>
        <dbReference type="ChEBI" id="CHEBI:78522"/>
        <dbReference type="ChEBI" id="CHEBI:232036"/>
    </reaction>
</comment>
<dbReference type="HOGENOM" id="CLU_101288_3_1_7"/>
<dbReference type="PROSITE" id="PS51186">
    <property type="entry name" value="GNAT"/>
    <property type="match status" value="1"/>
</dbReference>
<dbReference type="Gene3D" id="3.40.630.30">
    <property type="match status" value="1"/>
</dbReference>
<dbReference type="KEGG" id="sat:SYN_02693"/>
<dbReference type="SUPFAM" id="SSF55729">
    <property type="entry name" value="Acyl-CoA N-acyltransferases (Nat)"/>
    <property type="match status" value="1"/>
</dbReference>
<dbReference type="EMBL" id="CP000252">
    <property type="protein sequence ID" value="ABC78466.1"/>
    <property type="molecule type" value="Genomic_DNA"/>
</dbReference>
<evidence type="ECO:0000313" key="8">
    <source>
        <dbReference type="Proteomes" id="UP000001933"/>
    </source>
</evidence>
<name>Q2LWK3_SYNAS</name>
<dbReference type="AlphaFoldDB" id="Q2LWK3"/>
<evidence type="ECO:0000256" key="3">
    <source>
        <dbReference type="ARBA" id="ARBA00022679"/>
    </source>
</evidence>
<reference evidence="7 8" key="1">
    <citation type="journal article" date="2007" name="Proc. Natl. Acad. Sci. U.S.A.">
        <title>The genome of Syntrophus aciditrophicus: life at the thermodynamic limit of microbial growth.</title>
        <authorList>
            <person name="McInerney M.J."/>
            <person name="Rohlin L."/>
            <person name="Mouttaki H."/>
            <person name="Kim U."/>
            <person name="Krupp R.S."/>
            <person name="Rios-Hernandez L."/>
            <person name="Sieber J."/>
            <person name="Struchtemeyer C.G."/>
            <person name="Bhattacharyya A."/>
            <person name="Campbell J.W."/>
            <person name="Gunsalus R.P."/>
        </authorList>
    </citation>
    <scope>NUCLEOTIDE SEQUENCE [LARGE SCALE GENOMIC DNA]</scope>
    <source>
        <strain evidence="7 8">SB</strain>
    </source>
</reference>
<dbReference type="InParanoid" id="Q2LWK3"/>
<sequence length="167" mass="18813">MQEIVALSRDHDRSRFDCGVPELNAFLKATARQHIEKGISRTFVLTDQERPAVISGYFTLTLCEVRVDHLPAEYAKKYPQHGLPAVRLAKLAVSKKHQGRGFGSLLLTEAIHRTVLIAEQAGLIGLFVDAKNKQAQSFYEYFGFIPLSNQTLQLFLPFATLEKLNKK</sequence>
<protein>
    <submittedName>
        <fullName evidence="7">Acetyltransferase</fullName>
        <ecNumber evidence="7">2.3.1.-</ecNumber>
    </submittedName>
</protein>
<dbReference type="EC" id="2.3.1.-" evidence="7"/>
<organism evidence="7 8">
    <name type="scientific">Syntrophus aciditrophicus (strain SB)</name>
    <dbReference type="NCBI Taxonomy" id="56780"/>
    <lineage>
        <taxon>Bacteria</taxon>
        <taxon>Pseudomonadati</taxon>
        <taxon>Thermodesulfobacteriota</taxon>
        <taxon>Syntrophia</taxon>
        <taxon>Syntrophales</taxon>
        <taxon>Syntrophaceae</taxon>
        <taxon>Syntrophus</taxon>
    </lineage>
</organism>
<dbReference type="Pfam" id="PF13508">
    <property type="entry name" value="Acetyltransf_7"/>
    <property type="match status" value="1"/>
</dbReference>
<dbReference type="Proteomes" id="UP000001933">
    <property type="component" value="Chromosome"/>
</dbReference>
<dbReference type="GO" id="GO:0016747">
    <property type="term" value="F:acyltransferase activity, transferring groups other than amino-acyl groups"/>
    <property type="evidence" value="ECO:0007669"/>
    <property type="project" value="InterPro"/>
</dbReference>
<dbReference type="InterPro" id="IPR016181">
    <property type="entry name" value="Acyl_CoA_acyltransferase"/>
</dbReference>
<proteinExistence type="predicted"/>
<dbReference type="PANTHER" id="PTHR36449">
    <property type="entry name" value="ACETYLTRANSFERASE-RELATED"/>
    <property type="match status" value="1"/>
</dbReference>
<keyword evidence="1" id="KW-0678">Repressor</keyword>
<evidence type="ECO:0000313" key="7">
    <source>
        <dbReference type="EMBL" id="ABC78466.1"/>
    </source>
</evidence>
<gene>
    <name evidence="7" type="ORF">SYN_02693</name>
</gene>
<dbReference type="eggNOG" id="COG0456">
    <property type="taxonomic scope" value="Bacteria"/>
</dbReference>
<evidence type="ECO:0000259" key="6">
    <source>
        <dbReference type="PROSITE" id="PS51186"/>
    </source>
</evidence>
<evidence type="ECO:0000256" key="1">
    <source>
        <dbReference type="ARBA" id="ARBA00022491"/>
    </source>
</evidence>
<keyword evidence="3 7" id="KW-0808">Transferase</keyword>
<feature type="domain" description="N-acetyltransferase" evidence="6">
    <location>
        <begin position="21"/>
        <end position="167"/>
    </location>
</feature>
<evidence type="ECO:0000256" key="5">
    <source>
        <dbReference type="ARBA" id="ARBA00049880"/>
    </source>
</evidence>
<dbReference type="InterPro" id="IPR000182">
    <property type="entry name" value="GNAT_dom"/>
</dbReference>
<keyword evidence="4 7" id="KW-0012">Acyltransferase</keyword>
<dbReference type="STRING" id="56780.SYN_02693"/>
<accession>Q2LWK3</accession>
<keyword evidence="8" id="KW-1185">Reference proteome</keyword>
<evidence type="ECO:0000256" key="4">
    <source>
        <dbReference type="ARBA" id="ARBA00023315"/>
    </source>
</evidence>
<evidence type="ECO:0000256" key="2">
    <source>
        <dbReference type="ARBA" id="ARBA00022649"/>
    </source>
</evidence>
<dbReference type="OrthoDB" id="9799147at2"/>
<dbReference type="RefSeq" id="WP_011418485.1">
    <property type="nucleotide sequence ID" value="NC_007759.1"/>
</dbReference>
<keyword evidence="2" id="KW-1277">Toxin-antitoxin system</keyword>
<dbReference type="PANTHER" id="PTHR36449:SF1">
    <property type="entry name" value="ACETYLTRANSFERASE"/>
    <property type="match status" value="1"/>
</dbReference>